<dbReference type="SUPFAM" id="SSF48695">
    <property type="entry name" value="Multiheme cytochromes"/>
    <property type="match status" value="1"/>
</dbReference>
<dbReference type="InterPro" id="IPR036280">
    <property type="entry name" value="Multihaem_cyt_sf"/>
</dbReference>
<dbReference type="Pfam" id="PF13435">
    <property type="entry name" value="Cytochrome_C554"/>
    <property type="match status" value="1"/>
</dbReference>
<proteinExistence type="predicted"/>
<accession>A0A6M1RHY6</accession>
<evidence type="ECO:0000256" key="3">
    <source>
        <dbReference type="ARBA" id="ARBA00023004"/>
    </source>
</evidence>
<keyword evidence="1 4" id="KW-0479">Metal-binding</keyword>
<keyword evidence="7" id="KW-1185">Reference proteome</keyword>
<keyword evidence="3 4" id="KW-0408">Iron</keyword>
<evidence type="ECO:0000256" key="4">
    <source>
        <dbReference type="PROSITE-ProRule" id="PRU00433"/>
    </source>
</evidence>
<gene>
    <name evidence="6" type="ORF">G4L39_07620</name>
</gene>
<dbReference type="PROSITE" id="PS51007">
    <property type="entry name" value="CYTC"/>
    <property type="match status" value="1"/>
</dbReference>
<dbReference type="InterPro" id="IPR009056">
    <property type="entry name" value="Cyt_c-like_dom"/>
</dbReference>
<dbReference type="InterPro" id="IPR010177">
    <property type="entry name" value="Paired_CXXCH_1"/>
</dbReference>
<evidence type="ECO:0000313" key="7">
    <source>
        <dbReference type="Proteomes" id="UP000477311"/>
    </source>
</evidence>
<name>A0A6M1RHY6_9BACT</name>
<keyword evidence="4" id="KW-0349">Heme</keyword>
<organism evidence="6 7">
    <name type="scientific">Limisphaera ngatamarikiensis</name>
    <dbReference type="NCBI Taxonomy" id="1324935"/>
    <lineage>
        <taxon>Bacteria</taxon>
        <taxon>Pseudomonadati</taxon>
        <taxon>Verrucomicrobiota</taxon>
        <taxon>Verrucomicrobiia</taxon>
        <taxon>Limisphaerales</taxon>
        <taxon>Limisphaeraceae</taxon>
        <taxon>Limisphaera</taxon>
    </lineage>
</organism>
<dbReference type="Gene3D" id="3.90.10.10">
    <property type="entry name" value="Cytochrome C3"/>
    <property type="match status" value="1"/>
</dbReference>
<dbReference type="PANTHER" id="PTHR35038">
    <property type="entry name" value="DISSIMILATORY SULFITE REDUCTASE SIRA"/>
    <property type="match status" value="1"/>
</dbReference>
<dbReference type="RefSeq" id="WP_165107187.1">
    <property type="nucleotide sequence ID" value="NZ_JAAKYA010000052.1"/>
</dbReference>
<dbReference type="InterPro" id="IPR051829">
    <property type="entry name" value="Multiheme_Cytochr_ET"/>
</dbReference>
<dbReference type="GO" id="GO:0009055">
    <property type="term" value="F:electron transfer activity"/>
    <property type="evidence" value="ECO:0007669"/>
    <property type="project" value="InterPro"/>
</dbReference>
<keyword evidence="2" id="KW-0732">Signal</keyword>
<dbReference type="Proteomes" id="UP000477311">
    <property type="component" value="Unassembled WGS sequence"/>
</dbReference>
<dbReference type="GO" id="GO:0046872">
    <property type="term" value="F:metal ion binding"/>
    <property type="evidence" value="ECO:0007669"/>
    <property type="project" value="UniProtKB-KW"/>
</dbReference>
<evidence type="ECO:0000259" key="5">
    <source>
        <dbReference type="PROSITE" id="PS51007"/>
    </source>
</evidence>
<comment type="caution">
    <text evidence="6">The sequence shown here is derived from an EMBL/GenBank/DDBJ whole genome shotgun (WGS) entry which is preliminary data.</text>
</comment>
<dbReference type="GO" id="GO:0020037">
    <property type="term" value="F:heme binding"/>
    <property type="evidence" value="ECO:0007669"/>
    <property type="project" value="InterPro"/>
</dbReference>
<evidence type="ECO:0000313" key="6">
    <source>
        <dbReference type="EMBL" id="NGO39266.1"/>
    </source>
</evidence>
<feature type="domain" description="Cytochrome c" evidence="5">
    <location>
        <begin position="378"/>
        <end position="570"/>
    </location>
</feature>
<dbReference type="EMBL" id="JAAKYA010000052">
    <property type="protein sequence ID" value="NGO39266.1"/>
    <property type="molecule type" value="Genomic_DNA"/>
</dbReference>
<dbReference type="Gene3D" id="1.10.1130.10">
    <property type="entry name" value="Flavocytochrome C3, Chain A"/>
    <property type="match status" value="1"/>
</dbReference>
<evidence type="ECO:0000256" key="1">
    <source>
        <dbReference type="ARBA" id="ARBA00022723"/>
    </source>
</evidence>
<sequence length="732" mass="78925">MKARNGIRRGGVAGVVAGLLGLWSVSSPAQSPLLVPRPLTHQDIHDYGLPTNLQVSGGLDTVGIGQPVYLELLLPKSMTNVTGVTWELTVKPVGSADILLESPLGPNVPAFDPRAQLDYNVVDRRLLKPSAAGQYSVQVTVNLGTTNLVLRRNVSAGTYLGAWTCALCHSGGAIAENKYAQWQQTAHATFFQRAINGEVAPYYRASCIQCHVVGYDTDPAAVNGGFDDVAAQLGWTFPSRLSPTNWAALPQALKNLANIQCENCHGAGSEHALALGQTNLFNWPRITVSYSAGDCAQCHSEEPYHVYPLQWANSRHAVAVRQERTDCVGCHQGIGFIDRMKGVPMAQRRTQYESINCSACHDPHDATNPHQLRAMGPVTLADGFTVVAKGGKGLLCMNCHMSRQNATNYVEVTAGSNRFGPHYGPQADMLVGANAVTYGKVIPSSAHYQVVGDSCVACHMQDTDRADPAHLQVGGHTWKMAWDTGSNRVELVRACVQCHGDIDTFDFKRQDYDGDGIIEGVQTEVKGLLEKLAMMLPPVGQPVVASDTATRSKFTRAQLRALYNYLFVLEDGSYGIHNLSYAVGLLKASIADLSGDANNDGLPDWWQQAYFTGINDPMAAPNASPAGDGVPNWLKFALGLDPRVPGVALPDGVVFVQGKNLGGGDEKVRIYTAAEITFDTKPDKRYQIQAVSSLGGGWQNIGAPIQGTGQPVSYLTPTRANVQQYYRVIELD</sequence>
<dbReference type="InterPro" id="IPR023155">
    <property type="entry name" value="Cyt_c-552/4"/>
</dbReference>
<dbReference type="AlphaFoldDB" id="A0A6M1RHY6"/>
<evidence type="ECO:0000256" key="2">
    <source>
        <dbReference type="ARBA" id="ARBA00022729"/>
    </source>
</evidence>
<dbReference type="Pfam" id="PF09699">
    <property type="entry name" value="Paired_CXXCH_1"/>
    <property type="match status" value="1"/>
</dbReference>
<protein>
    <recommendedName>
        <fullName evidence="5">Cytochrome c domain-containing protein</fullName>
    </recommendedName>
</protein>
<dbReference type="PANTHER" id="PTHR35038:SF8">
    <property type="entry name" value="C-TYPE POLYHEME CYTOCHROME OMCC"/>
    <property type="match status" value="1"/>
</dbReference>
<reference evidence="6 7" key="1">
    <citation type="submission" date="2020-02" db="EMBL/GenBank/DDBJ databases">
        <title>Draft genome sequence of Limisphaera ngatamarikiensis NGM72.4T, a thermophilic Verrucomicrobia grouped in subdivision 3.</title>
        <authorList>
            <person name="Carere C.R."/>
            <person name="Steen J."/>
            <person name="Hugenholtz P."/>
            <person name="Stott M.B."/>
        </authorList>
    </citation>
    <scope>NUCLEOTIDE SEQUENCE [LARGE SCALE GENOMIC DNA]</scope>
    <source>
        <strain evidence="6 7">NGM72.4</strain>
    </source>
</reference>